<dbReference type="STRING" id="404692.A0A0J6YJK9"/>
<accession>A0A0J6YJK9</accession>
<dbReference type="CDD" id="cd01939">
    <property type="entry name" value="Ketohexokinase"/>
    <property type="match status" value="1"/>
</dbReference>
<dbReference type="EMBL" id="DS028097">
    <property type="protein sequence ID" value="KMP07840.1"/>
    <property type="molecule type" value="Genomic_DNA"/>
</dbReference>
<dbReference type="OrthoDB" id="204058at2759"/>
<dbReference type="InterPro" id="IPR029056">
    <property type="entry name" value="Ribokinase-like"/>
</dbReference>
<dbReference type="PANTHER" id="PTHR42774">
    <property type="entry name" value="PHOSPHOTRANSFERASE SYSTEM TRANSPORT PROTEIN"/>
    <property type="match status" value="1"/>
</dbReference>
<evidence type="ECO:0000313" key="5">
    <source>
        <dbReference type="Proteomes" id="UP000054565"/>
    </source>
</evidence>
<dbReference type="InterPro" id="IPR002173">
    <property type="entry name" value="Carboh/pur_kinase_PfkB_CS"/>
</dbReference>
<dbReference type="Proteomes" id="UP000054565">
    <property type="component" value="Unassembled WGS sequence"/>
</dbReference>
<dbReference type="PANTHER" id="PTHR42774:SF3">
    <property type="entry name" value="KETOHEXOKINASE"/>
    <property type="match status" value="1"/>
</dbReference>
<dbReference type="PROSITE" id="PS00584">
    <property type="entry name" value="PFKB_KINASES_2"/>
    <property type="match status" value="1"/>
</dbReference>
<gene>
    <name evidence="4" type="ORF">CIRG_07521</name>
</gene>
<dbReference type="FunFam" id="3.40.1190.20:FF:000072">
    <property type="entry name" value="AT09463p"/>
    <property type="match status" value="1"/>
</dbReference>
<dbReference type="SUPFAM" id="SSF53613">
    <property type="entry name" value="Ribokinase-like"/>
    <property type="match status" value="1"/>
</dbReference>
<reference evidence="5" key="1">
    <citation type="journal article" date="2010" name="Genome Res.">
        <title>Population genomic sequencing of Coccidioides fungi reveals recent hybridization and transposon control.</title>
        <authorList>
            <person name="Neafsey D.E."/>
            <person name="Barker B.M."/>
            <person name="Sharpton T.J."/>
            <person name="Stajich J.E."/>
            <person name="Park D.J."/>
            <person name="Whiston E."/>
            <person name="Hung C.-Y."/>
            <person name="McMahan C."/>
            <person name="White J."/>
            <person name="Sykes S."/>
            <person name="Heiman D."/>
            <person name="Young S."/>
            <person name="Zeng Q."/>
            <person name="Abouelleil A."/>
            <person name="Aftuck L."/>
            <person name="Bessette D."/>
            <person name="Brown A."/>
            <person name="FitzGerald M."/>
            <person name="Lui A."/>
            <person name="Macdonald J.P."/>
            <person name="Priest M."/>
            <person name="Orbach M.J."/>
            <person name="Galgiani J.N."/>
            <person name="Kirkland T.N."/>
            <person name="Cole G.T."/>
            <person name="Birren B.W."/>
            <person name="Henn M.R."/>
            <person name="Taylor J.W."/>
            <person name="Rounsley S.D."/>
        </authorList>
    </citation>
    <scope>NUCLEOTIDE SEQUENCE [LARGE SCALE GENOMIC DNA]</scope>
    <source>
        <strain evidence="5">RMSCC 2394</strain>
    </source>
</reference>
<keyword evidence="2" id="KW-0418">Kinase</keyword>
<organism evidence="4 5">
    <name type="scientific">Coccidioides immitis RMSCC 2394</name>
    <dbReference type="NCBI Taxonomy" id="404692"/>
    <lineage>
        <taxon>Eukaryota</taxon>
        <taxon>Fungi</taxon>
        <taxon>Dikarya</taxon>
        <taxon>Ascomycota</taxon>
        <taxon>Pezizomycotina</taxon>
        <taxon>Eurotiomycetes</taxon>
        <taxon>Eurotiomycetidae</taxon>
        <taxon>Onygenales</taxon>
        <taxon>Onygenaceae</taxon>
        <taxon>Coccidioides</taxon>
    </lineage>
</organism>
<dbReference type="AlphaFoldDB" id="A0A0J6YJK9"/>
<protein>
    <recommendedName>
        <fullName evidence="3">Carbohydrate kinase PfkB domain-containing protein</fullName>
    </recommendedName>
</protein>
<evidence type="ECO:0000256" key="1">
    <source>
        <dbReference type="ARBA" id="ARBA00022679"/>
    </source>
</evidence>
<dbReference type="InterPro" id="IPR052562">
    <property type="entry name" value="Ketohexokinase-related"/>
</dbReference>
<dbReference type="GO" id="GO:0006000">
    <property type="term" value="P:fructose metabolic process"/>
    <property type="evidence" value="ECO:0007669"/>
    <property type="project" value="InterPro"/>
</dbReference>
<dbReference type="Pfam" id="PF00294">
    <property type="entry name" value="PfkB"/>
    <property type="match status" value="1"/>
</dbReference>
<evidence type="ECO:0000256" key="2">
    <source>
        <dbReference type="ARBA" id="ARBA00022777"/>
    </source>
</evidence>
<dbReference type="GO" id="GO:0004454">
    <property type="term" value="F:ketohexokinase activity"/>
    <property type="evidence" value="ECO:0007669"/>
    <property type="project" value="InterPro"/>
</dbReference>
<evidence type="ECO:0000259" key="3">
    <source>
        <dbReference type="Pfam" id="PF00294"/>
    </source>
</evidence>
<sequence length="320" mass="35220">MTVLVTVGACYIDTIITVDHYPSEDEKLRAASVSRRLGGNTANSLVVLQQLLECRPSMGVQQIHMPLYAVAVLPAKSSAAVKVVEASLAPKVDLQHCIYREAFSEPGSSYIIRSQSSGTRTIVNDNQLPEMTINEFTRIADSLPAGPKWFHFEGRIPDVTLQCIRHIRQNFPADKISVEIEKPGRAGLQELAVEADVVFYSKSWAQGHGYQSPDDLLQAQSLVTSKSSILCCTWGEKGAVCLDKRCMEYIHSPAYMDAKVPIVDTVGAGDTFIAGMLYGLICHESDYSLQRTMAFSNRLAGRKITQEGFEGLGKYMAEHL</sequence>
<keyword evidence="1" id="KW-0808">Transferase</keyword>
<dbReference type="InterPro" id="IPR011611">
    <property type="entry name" value="PfkB_dom"/>
</dbReference>
<name>A0A0J6YJK9_COCIT</name>
<dbReference type="InterPro" id="IPR034093">
    <property type="entry name" value="KHK"/>
</dbReference>
<proteinExistence type="predicted"/>
<feature type="domain" description="Carbohydrate kinase PfkB" evidence="3">
    <location>
        <begin position="2"/>
        <end position="308"/>
    </location>
</feature>
<dbReference type="Gene3D" id="3.40.1190.20">
    <property type="match status" value="1"/>
</dbReference>
<evidence type="ECO:0000313" key="4">
    <source>
        <dbReference type="EMBL" id="KMP07840.1"/>
    </source>
</evidence>